<comment type="caution">
    <text evidence="2">The sequence shown here is derived from an EMBL/GenBank/DDBJ whole genome shotgun (WGS) entry which is preliminary data.</text>
</comment>
<feature type="compositionally biased region" description="Basic and acidic residues" evidence="1">
    <location>
        <begin position="18"/>
        <end position="32"/>
    </location>
</feature>
<accession>A0A218XGE8</accession>
<dbReference type="EMBL" id="MTKT01001810">
    <property type="protein sequence ID" value="OWM83868.1"/>
    <property type="molecule type" value="Genomic_DNA"/>
</dbReference>
<evidence type="ECO:0000313" key="3">
    <source>
        <dbReference type="Proteomes" id="UP000197138"/>
    </source>
</evidence>
<gene>
    <name evidence="2" type="ORF">CDL15_Pgr004299</name>
</gene>
<organism evidence="2 3">
    <name type="scientific">Punica granatum</name>
    <name type="common">Pomegranate</name>
    <dbReference type="NCBI Taxonomy" id="22663"/>
    <lineage>
        <taxon>Eukaryota</taxon>
        <taxon>Viridiplantae</taxon>
        <taxon>Streptophyta</taxon>
        <taxon>Embryophyta</taxon>
        <taxon>Tracheophyta</taxon>
        <taxon>Spermatophyta</taxon>
        <taxon>Magnoliopsida</taxon>
        <taxon>eudicotyledons</taxon>
        <taxon>Gunneridae</taxon>
        <taxon>Pentapetalae</taxon>
        <taxon>rosids</taxon>
        <taxon>malvids</taxon>
        <taxon>Myrtales</taxon>
        <taxon>Lythraceae</taxon>
        <taxon>Punica</taxon>
    </lineage>
</organism>
<proteinExistence type="predicted"/>
<name>A0A218XGE8_PUNGR</name>
<feature type="region of interest" description="Disordered" evidence="1">
    <location>
        <begin position="1"/>
        <end position="43"/>
    </location>
</feature>
<dbReference type="AlphaFoldDB" id="A0A218XGE8"/>
<evidence type="ECO:0000256" key="1">
    <source>
        <dbReference type="SAM" id="MobiDB-lite"/>
    </source>
</evidence>
<sequence length="90" mass="10312">MKTRKGIPCAEQGRGGVKHQDVRDNIKRDRMTGRGTGNGGKCTKRQQDRICICSTFKDERLVNVLTLVDLFTWEADHRRAVGRQRLEKLT</sequence>
<dbReference type="Proteomes" id="UP000197138">
    <property type="component" value="Unassembled WGS sequence"/>
</dbReference>
<evidence type="ECO:0000313" key="2">
    <source>
        <dbReference type="EMBL" id="OWM83868.1"/>
    </source>
</evidence>
<protein>
    <submittedName>
        <fullName evidence="2">Uncharacterized protein</fullName>
    </submittedName>
</protein>
<reference evidence="3" key="1">
    <citation type="journal article" date="2017" name="Plant J.">
        <title>The pomegranate (Punica granatum L.) genome and the genomics of punicalagin biosynthesis.</title>
        <authorList>
            <person name="Qin G."/>
            <person name="Xu C."/>
            <person name="Ming R."/>
            <person name="Tang H."/>
            <person name="Guyot R."/>
            <person name="Kramer E.M."/>
            <person name="Hu Y."/>
            <person name="Yi X."/>
            <person name="Qi Y."/>
            <person name="Xu X."/>
            <person name="Gao Z."/>
            <person name="Pan H."/>
            <person name="Jian J."/>
            <person name="Tian Y."/>
            <person name="Yue Z."/>
            <person name="Xu Y."/>
        </authorList>
    </citation>
    <scope>NUCLEOTIDE SEQUENCE [LARGE SCALE GENOMIC DNA]</scope>
    <source>
        <strain evidence="3">cv. Dabenzi</strain>
    </source>
</reference>